<dbReference type="GO" id="GO:0044550">
    <property type="term" value="P:secondary metabolite biosynthetic process"/>
    <property type="evidence" value="ECO:0007669"/>
    <property type="project" value="TreeGrafter"/>
</dbReference>
<evidence type="ECO:0000259" key="15">
    <source>
        <dbReference type="Pfam" id="PF08545"/>
    </source>
</evidence>
<feature type="domain" description="Beta-ketoacyl-[acyl-carrier-protein] synthase III C-terminal" evidence="14">
    <location>
        <begin position="242"/>
        <end position="331"/>
    </location>
</feature>
<dbReference type="SUPFAM" id="SSF53901">
    <property type="entry name" value="Thiolase-like"/>
    <property type="match status" value="1"/>
</dbReference>
<dbReference type="HAMAP" id="MF_01815">
    <property type="entry name" value="FabH"/>
    <property type="match status" value="1"/>
</dbReference>
<evidence type="ECO:0000256" key="3">
    <source>
        <dbReference type="ARBA" id="ARBA00012333"/>
    </source>
</evidence>
<evidence type="ECO:0000256" key="5">
    <source>
        <dbReference type="ARBA" id="ARBA00022516"/>
    </source>
</evidence>
<evidence type="ECO:0000256" key="11">
    <source>
        <dbReference type="ARBA" id="ARBA00023315"/>
    </source>
</evidence>
<dbReference type="Proteomes" id="UP001238179">
    <property type="component" value="Chromosome"/>
</dbReference>
<keyword evidence="5 13" id="KW-0444">Lipid biosynthesis</keyword>
<gene>
    <name evidence="16" type="primary">fabH_1</name>
    <name evidence="13" type="synonym">fabH</name>
    <name evidence="16" type="ORF">METEAL_17370</name>
</gene>
<evidence type="ECO:0000256" key="6">
    <source>
        <dbReference type="ARBA" id="ARBA00022679"/>
    </source>
</evidence>
<evidence type="ECO:0000256" key="7">
    <source>
        <dbReference type="ARBA" id="ARBA00022832"/>
    </source>
</evidence>
<proteinExistence type="inferred from homology"/>
<dbReference type="InterPro" id="IPR016039">
    <property type="entry name" value="Thiolase-like"/>
</dbReference>
<dbReference type="NCBIfam" id="NF006829">
    <property type="entry name" value="PRK09352.1"/>
    <property type="match status" value="1"/>
</dbReference>
<dbReference type="AlphaFoldDB" id="A0AA48KBI7"/>
<accession>A0AA48KBI7</accession>
<evidence type="ECO:0000256" key="12">
    <source>
        <dbReference type="ARBA" id="ARBA00051096"/>
    </source>
</evidence>
<evidence type="ECO:0000256" key="9">
    <source>
        <dbReference type="ARBA" id="ARBA00023160"/>
    </source>
</evidence>
<dbReference type="NCBIfam" id="TIGR00747">
    <property type="entry name" value="fabH"/>
    <property type="match status" value="1"/>
</dbReference>
<dbReference type="EMBL" id="AP027080">
    <property type="protein sequence ID" value="BDU72563.1"/>
    <property type="molecule type" value="Genomic_DNA"/>
</dbReference>
<dbReference type="RefSeq" id="WP_316415476.1">
    <property type="nucleotide sequence ID" value="NZ_AP027080.1"/>
</dbReference>
<comment type="function">
    <text evidence="13">Catalyzes the condensation reaction of fatty acid synthesis by the addition to an acyl acceptor of two carbons from malonyl-ACP. Catalyzes the first condensation reaction which initiates fatty acid synthesis and may therefore play a role in governing the total rate of fatty acid production. Possesses both acetoacetyl-ACP synthase and acetyl transacylase activities. Its substrate specificity determines the biosynthesis of branched-chain and/or straight-chain of fatty acids.</text>
</comment>
<comment type="similarity">
    <text evidence="2 13">Belongs to the thiolase-like superfamily. FabH family.</text>
</comment>
<comment type="pathway">
    <text evidence="1 13">Lipid metabolism; fatty acid biosynthesis.</text>
</comment>
<keyword evidence="7 13" id="KW-0276">Fatty acid metabolism</keyword>
<evidence type="ECO:0000256" key="4">
    <source>
        <dbReference type="ARBA" id="ARBA00022490"/>
    </source>
</evidence>
<feature type="domain" description="Beta-ketoacyl-[acyl-carrier-protein] synthase III N-terminal" evidence="15">
    <location>
        <begin position="112"/>
        <end position="185"/>
    </location>
</feature>
<keyword evidence="8 13" id="KW-0443">Lipid metabolism</keyword>
<dbReference type="CDD" id="cd00830">
    <property type="entry name" value="KAS_III"/>
    <property type="match status" value="1"/>
</dbReference>
<feature type="region of interest" description="ACP-binding" evidence="13">
    <location>
        <begin position="259"/>
        <end position="263"/>
    </location>
</feature>
<evidence type="ECO:0000313" key="16">
    <source>
        <dbReference type="EMBL" id="BDU72563.1"/>
    </source>
</evidence>
<evidence type="ECO:0000256" key="1">
    <source>
        <dbReference type="ARBA" id="ARBA00005194"/>
    </source>
</evidence>
<dbReference type="Gene3D" id="3.40.47.10">
    <property type="match status" value="1"/>
</dbReference>
<dbReference type="InterPro" id="IPR013747">
    <property type="entry name" value="ACP_syn_III_C"/>
</dbReference>
<dbReference type="GO" id="GO:0006633">
    <property type="term" value="P:fatty acid biosynthetic process"/>
    <property type="evidence" value="ECO:0007669"/>
    <property type="project" value="UniProtKB-UniRule"/>
</dbReference>
<feature type="active site" evidence="13">
    <location>
        <position position="258"/>
    </location>
</feature>
<comment type="domain">
    <text evidence="13">The last Arg residue of the ACP-binding site is essential for the weak association between ACP/AcpP and FabH.</text>
</comment>
<feature type="active site" evidence="13">
    <location>
        <position position="118"/>
    </location>
</feature>
<evidence type="ECO:0000256" key="10">
    <source>
        <dbReference type="ARBA" id="ARBA00023268"/>
    </source>
</evidence>
<comment type="subunit">
    <text evidence="13">Homodimer.</text>
</comment>
<keyword evidence="9 13" id="KW-0275">Fatty acid biosynthesis</keyword>
<feature type="active site" evidence="13">
    <location>
        <position position="288"/>
    </location>
</feature>
<reference evidence="17" key="1">
    <citation type="journal article" date="2023" name="Int. J. Syst. Evol. Microbiol.">
        <title>Mesoterricola silvestris gen. nov., sp. nov., Mesoterricola sediminis sp. nov., Geothrix oryzae sp. nov., Geothrix edaphica sp. nov., Geothrix rubra sp. nov., and Geothrix limicola sp. nov., six novel members of Acidobacteriota isolated from soils.</title>
        <authorList>
            <person name="Itoh H."/>
            <person name="Sugisawa Y."/>
            <person name="Mise K."/>
            <person name="Xu Z."/>
            <person name="Kuniyasu M."/>
            <person name="Ushijima N."/>
            <person name="Kawano K."/>
            <person name="Kobayashi E."/>
            <person name="Shiratori Y."/>
            <person name="Masuda Y."/>
            <person name="Senoo K."/>
        </authorList>
    </citation>
    <scope>NUCLEOTIDE SEQUENCE [LARGE SCALE GENOMIC DNA]</scope>
    <source>
        <strain evidence="17">W79</strain>
    </source>
</reference>
<dbReference type="GO" id="GO:0004315">
    <property type="term" value="F:3-oxoacyl-[acyl-carrier-protein] synthase activity"/>
    <property type="evidence" value="ECO:0007669"/>
    <property type="project" value="InterPro"/>
</dbReference>
<evidence type="ECO:0000256" key="13">
    <source>
        <dbReference type="HAMAP-Rule" id="MF_01815"/>
    </source>
</evidence>
<dbReference type="PANTHER" id="PTHR34069">
    <property type="entry name" value="3-OXOACYL-[ACYL-CARRIER-PROTEIN] SYNTHASE 3"/>
    <property type="match status" value="1"/>
</dbReference>
<keyword evidence="17" id="KW-1185">Reference proteome</keyword>
<keyword evidence="10 13" id="KW-0511">Multifunctional enzyme</keyword>
<dbReference type="KEGG" id="msil:METEAL_17370"/>
<dbReference type="InterPro" id="IPR013751">
    <property type="entry name" value="ACP_syn_III_N"/>
</dbReference>
<comment type="catalytic activity">
    <reaction evidence="12">
        <text>malonyl-[ACP] + acetyl-CoA + H(+) = 3-oxobutanoyl-[ACP] + CO2 + CoA</text>
        <dbReference type="Rhea" id="RHEA:12080"/>
        <dbReference type="Rhea" id="RHEA-COMP:9623"/>
        <dbReference type="Rhea" id="RHEA-COMP:9625"/>
        <dbReference type="ChEBI" id="CHEBI:15378"/>
        <dbReference type="ChEBI" id="CHEBI:16526"/>
        <dbReference type="ChEBI" id="CHEBI:57287"/>
        <dbReference type="ChEBI" id="CHEBI:57288"/>
        <dbReference type="ChEBI" id="CHEBI:78449"/>
        <dbReference type="ChEBI" id="CHEBI:78450"/>
        <dbReference type="EC" id="2.3.1.180"/>
    </reaction>
    <physiologicalReaction direction="left-to-right" evidence="12">
        <dbReference type="Rhea" id="RHEA:12081"/>
    </physiologicalReaction>
</comment>
<dbReference type="PANTHER" id="PTHR34069:SF2">
    <property type="entry name" value="BETA-KETOACYL-[ACYL-CARRIER-PROTEIN] SYNTHASE III"/>
    <property type="match status" value="1"/>
</dbReference>
<sequence>MTRRFAIPVGITATGQHYPDRIVTNDELSKMVDTSNEWILSRTGIRHRRWVEPGTGSSDLGVAALRMALERRGMGADELDAIICCTVTPDMFFPCTAALIQDKIGASNCFGFDMNAACSSFLFGMTTGASLIAGGTVKKVAVVGCDVMTSIMDPTNRNTAVLFGDGAGAVILEQVEEGHGILDYEHEIAGFGAPFLCMKAGGSLRPATAETVANREHFIHQDGKEVYKNAVREMAEVSRLMLDRNNISPADLALFVPHQANLRIMDAAAKRLELPYDRMASNIAEYANTTSATLPTALHQSLEAGKVKKGDLIVFAAFGAGFTWGGTLMRWAV</sequence>
<dbReference type="InterPro" id="IPR004655">
    <property type="entry name" value="FabH"/>
</dbReference>
<comment type="subcellular location">
    <subcellularLocation>
        <location evidence="13">Cytoplasm</location>
    </subcellularLocation>
</comment>
<dbReference type="GO" id="GO:0005737">
    <property type="term" value="C:cytoplasm"/>
    <property type="evidence" value="ECO:0007669"/>
    <property type="project" value="UniProtKB-SubCell"/>
</dbReference>
<evidence type="ECO:0000259" key="14">
    <source>
        <dbReference type="Pfam" id="PF08541"/>
    </source>
</evidence>
<evidence type="ECO:0000256" key="2">
    <source>
        <dbReference type="ARBA" id="ARBA00008642"/>
    </source>
</evidence>
<dbReference type="Pfam" id="PF08541">
    <property type="entry name" value="ACP_syn_III_C"/>
    <property type="match status" value="1"/>
</dbReference>
<keyword evidence="4 13" id="KW-0963">Cytoplasm</keyword>
<dbReference type="EC" id="2.3.1.180" evidence="3 13"/>
<keyword evidence="11 13" id="KW-0012">Acyltransferase</keyword>
<keyword evidence="6 13" id="KW-0808">Transferase</keyword>
<evidence type="ECO:0000313" key="17">
    <source>
        <dbReference type="Proteomes" id="UP001238179"/>
    </source>
</evidence>
<protein>
    <recommendedName>
        <fullName evidence="3 13">Beta-ketoacyl-[acyl-carrier-protein] synthase III</fullName>
        <shortName evidence="13">Beta-ketoacyl-ACP synthase III</shortName>
        <shortName evidence="13">KAS III</shortName>
        <ecNumber evidence="3 13">2.3.1.180</ecNumber>
    </recommendedName>
    <alternativeName>
        <fullName evidence="13">3-oxoacyl-[acyl-carrier-protein] synthase 3</fullName>
    </alternativeName>
    <alternativeName>
        <fullName evidence="13">3-oxoacyl-[acyl-carrier-protein] synthase III</fullName>
    </alternativeName>
</protein>
<name>A0AA48KBI7_9BACT</name>
<organism evidence="16 17">
    <name type="scientific">Mesoterricola silvestris</name>
    <dbReference type="NCBI Taxonomy" id="2927979"/>
    <lineage>
        <taxon>Bacteria</taxon>
        <taxon>Pseudomonadati</taxon>
        <taxon>Acidobacteriota</taxon>
        <taxon>Holophagae</taxon>
        <taxon>Holophagales</taxon>
        <taxon>Holophagaceae</taxon>
        <taxon>Mesoterricola</taxon>
    </lineage>
</organism>
<dbReference type="Pfam" id="PF08545">
    <property type="entry name" value="ACP_syn_III"/>
    <property type="match status" value="1"/>
</dbReference>
<dbReference type="FunFam" id="3.40.47.10:FF:000004">
    <property type="entry name" value="3-oxoacyl-[acyl-carrier-protein] synthase 3"/>
    <property type="match status" value="1"/>
</dbReference>
<evidence type="ECO:0000256" key="8">
    <source>
        <dbReference type="ARBA" id="ARBA00023098"/>
    </source>
</evidence>
<dbReference type="GO" id="GO:0033818">
    <property type="term" value="F:beta-ketoacyl-acyl-carrier-protein synthase III activity"/>
    <property type="evidence" value="ECO:0007669"/>
    <property type="project" value="UniProtKB-UniRule"/>
</dbReference>